<dbReference type="AlphaFoldDB" id="A0A5B7KAQ7"/>
<keyword evidence="3" id="KW-1185">Reference proteome</keyword>
<protein>
    <submittedName>
        <fullName evidence="2">Uncharacterized protein</fullName>
    </submittedName>
</protein>
<comment type="caution">
    <text evidence="2">The sequence shown here is derived from an EMBL/GenBank/DDBJ whole genome shotgun (WGS) entry which is preliminary data.</text>
</comment>
<evidence type="ECO:0000313" key="3">
    <source>
        <dbReference type="Proteomes" id="UP000324222"/>
    </source>
</evidence>
<proteinExistence type="predicted"/>
<name>A0A5B7KAQ7_PORTR</name>
<evidence type="ECO:0000313" key="2">
    <source>
        <dbReference type="EMBL" id="MPD04240.1"/>
    </source>
</evidence>
<evidence type="ECO:0000256" key="1">
    <source>
        <dbReference type="SAM" id="MobiDB-lite"/>
    </source>
</evidence>
<dbReference type="Proteomes" id="UP000324222">
    <property type="component" value="Unassembled WGS sequence"/>
</dbReference>
<gene>
    <name evidence="2" type="ORF">E2C01_099917</name>
</gene>
<accession>A0A5B7KAQ7</accession>
<dbReference type="EMBL" id="VSRR010140061">
    <property type="protein sequence ID" value="MPD04240.1"/>
    <property type="molecule type" value="Genomic_DNA"/>
</dbReference>
<reference evidence="2 3" key="1">
    <citation type="submission" date="2019-05" db="EMBL/GenBank/DDBJ databases">
        <title>Another draft genome of Portunus trituberculatus and its Hox gene families provides insights of decapod evolution.</title>
        <authorList>
            <person name="Jeong J.-H."/>
            <person name="Song I."/>
            <person name="Kim S."/>
            <person name="Choi T."/>
            <person name="Kim D."/>
            <person name="Ryu S."/>
            <person name="Kim W."/>
        </authorList>
    </citation>
    <scope>NUCLEOTIDE SEQUENCE [LARGE SCALE GENOMIC DNA]</scope>
    <source>
        <tissue evidence="2">Muscle</tissue>
    </source>
</reference>
<feature type="region of interest" description="Disordered" evidence="1">
    <location>
        <begin position="1"/>
        <end position="22"/>
    </location>
</feature>
<sequence length="65" mass="6840">MGPPQVVARDGTSTTPPPPLPFGATFPLPHLCYIPPLGTLIEETIFANSSTDGEKMLPEGGNILH</sequence>
<organism evidence="2 3">
    <name type="scientific">Portunus trituberculatus</name>
    <name type="common">Swimming crab</name>
    <name type="synonym">Neptunus trituberculatus</name>
    <dbReference type="NCBI Taxonomy" id="210409"/>
    <lineage>
        <taxon>Eukaryota</taxon>
        <taxon>Metazoa</taxon>
        <taxon>Ecdysozoa</taxon>
        <taxon>Arthropoda</taxon>
        <taxon>Crustacea</taxon>
        <taxon>Multicrustacea</taxon>
        <taxon>Malacostraca</taxon>
        <taxon>Eumalacostraca</taxon>
        <taxon>Eucarida</taxon>
        <taxon>Decapoda</taxon>
        <taxon>Pleocyemata</taxon>
        <taxon>Brachyura</taxon>
        <taxon>Eubrachyura</taxon>
        <taxon>Portunoidea</taxon>
        <taxon>Portunidae</taxon>
        <taxon>Portuninae</taxon>
        <taxon>Portunus</taxon>
    </lineage>
</organism>